<feature type="transmembrane region" description="Helical" evidence="7">
    <location>
        <begin position="299"/>
        <end position="321"/>
    </location>
</feature>
<feature type="transmembrane region" description="Helical" evidence="7">
    <location>
        <begin position="685"/>
        <end position="708"/>
    </location>
</feature>
<dbReference type="RefSeq" id="WP_344190834.1">
    <property type="nucleotide sequence ID" value="NZ_BAAAND010000004.1"/>
</dbReference>
<name>A0ABN2DNM5_9ACTN</name>
<gene>
    <name evidence="10" type="ORF">GCM10009742_27530</name>
</gene>
<dbReference type="InterPro" id="IPR025857">
    <property type="entry name" value="MacB_PCD"/>
</dbReference>
<feature type="transmembrane region" description="Helical" evidence="7">
    <location>
        <begin position="390"/>
        <end position="410"/>
    </location>
</feature>
<feature type="transmembrane region" description="Helical" evidence="7">
    <location>
        <begin position="416"/>
        <end position="437"/>
    </location>
</feature>
<dbReference type="InterPro" id="IPR003838">
    <property type="entry name" value="ABC3_permease_C"/>
</dbReference>
<dbReference type="Pfam" id="PF02687">
    <property type="entry name" value="FtsX"/>
    <property type="match status" value="2"/>
</dbReference>
<dbReference type="Pfam" id="PF12704">
    <property type="entry name" value="MacB_PCD"/>
    <property type="match status" value="1"/>
</dbReference>
<evidence type="ECO:0000259" key="9">
    <source>
        <dbReference type="Pfam" id="PF12704"/>
    </source>
</evidence>
<evidence type="ECO:0000256" key="3">
    <source>
        <dbReference type="ARBA" id="ARBA00022692"/>
    </source>
</evidence>
<keyword evidence="11" id="KW-1185">Reference proteome</keyword>
<accession>A0ABN2DNM5</accession>
<evidence type="ECO:0000256" key="5">
    <source>
        <dbReference type="ARBA" id="ARBA00023136"/>
    </source>
</evidence>
<dbReference type="PANTHER" id="PTHR30287:SF1">
    <property type="entry name" value="INNER MEMBRANE PROTEIN"/>
    <property type="match status" value="1"/>
</dbReference>
<comment type="caution">
    <text evidence="10">The sequence shown here is derived from an EMBL/GenBank/DDBJ whole genome shotgun (WGS) entry which is preliminary data.</text>
</comment>
<keyword evidence="2" id="KW-1003">Cell membrane</keyword>
<evidence type="ECO:0000259" key="8">
    <source>
        <dbReference type="Pfam" id="PF02687"/>
    </source>
</evidence>
<comment type="similarity">
    <text evidence="6">Belongs to the ABC-4 integral membrane protein family.</text>
</comment>
<evidence type="ECO:0000256" key="6">
    <source>
        <dbReference type="ARBA" id="ARBA00038076"/>
    </source>
</evidence>
<feature type="transmembrane region" description="Helical" evidence="7">
    <location>
        <begin position="737"/>
        <end position="760"/>
    </location>
</feature>
<dbReference type="PANTHER" id="PTHR30287">
    <property type="entry name" value="MEMBRANE COMPONENT OF PREDICTED ABC SUPERFAMILY METABOLITE UPTAKE TRANSPORTER"/>
    <property type="match status" value="1"/>
</dbReference>
<keyword evidence="3 7" id="KW-0812">Transmembrane</keyword>
<feature type="transmembrane region" description="Helical" evidence="7">
    <location>
        <begin position="472"/>
        <end position="491"/>
    </location>
</feature>
<dbReference type="EMBL" id="BAAAND010000004">
    <property type="protein sequence ID" value="GAA1581420.1"/>
    <property type="molecule type" value="Genomic_DNA"/>
</dbReference>
<keyword evidence="4 7" id="KW-1133">Transmembrane helix</keyword>
<keyword evidence="5 7" id="KW-0472">Membrane</keyword>
<organism evidence="10 11">
    <name type="scientific">Kribbella karoonensis</name>
    <dbReference type="NCBI Taxonomy" id="324851"/>
    <lineage>
        <taxon>Bacteria</taxon>
        <taxon>Bacillati</taxon>
        <taxon>Actinomycetota</taxon>
        <taxon>Actinomycetes</taxon>
        <taxon>Propionibacteriales</taxon>
        <taxon>Kribbellaceae</taxon>
        <taxon>Kribbella</taxon>
    </lineage>
</organism>
<sequence>MTGLAVRLLRHRPGSVLATLIALAIGVMILTSMGSLVESGLRFRPDPQRYAAADLVVAKRDITFEHKELGDTTRTTLHLPEAGTVPTTLADRIRRVPGVAAVVVDQSIPVQAGSHVTTGHTWSGAELVAGRSPKTDDQIVVDTTLATKPGRQLTLVTAGVPHRYTVSGITTQPGVYFTQHRATELAPHPGRADTIAVTEAPDADRSTVAAAVDALATSESAKTYSGNNRGQVEHPDLIAARDLLIQIGAAFGGYVVLLIVFVVAGTIALSIRNRRRDLALLRATAATPWQLRRMLMAEAAVLAAVASVIGVPAGLPASRWVDAQLIARGFIPADFPLKTGVLAAPSAVLLIVLLAVLAALLGARRISTIRPVEALAETAVEQSPPGKVRLGFGLACVAGAISASAVSVGAGGQTALAAASGMLYLFVIGVALLAPWINATAAKLLAPVLRVFWGNSGYLAGRNLAANARGMATVLTALVLAVGFGGSVWFLQDNLERRTVEQVGAGTLAQYALVAPAGISDATIRQLRGIHGVEAVTASRRTSVVVRVLDSAEAVPARAIDPDGAAATLDLDVTSGDLAAVNRDNIAVSATRAASQGWKVGKTVELWLGDGTPQRVRVAAIYSRGLGFGDVVLSTDTLGLPADEAFIRVAPGVTPHLPGATLIPTSRLTSGIADDLAISAWLNKLLIGVMIGYAALSAANTMILAALARRRELAVLRLTGVTSRQVRRMVNAEQAGLLGVSLVIGGTIAAVALTAVVRAITGSALPYIPAVGWVAVVGGATLLAMTTTVAPIAWLLRKPSISQTGR</sequence>
<feature type="domain" description="ABC3 transporter permease C-terminal" evidence="8">
    <location>
        <begin position="251"/>
        <end position="370"/>
    </location>
</feature>
<feature type="domain" description="ABC3 transporter permease C-terminal" evidence="8">
    <location>
        <begin position="686"/>
        <end position="797"/>
    </location>
</feature>
<evidence type="ECO:0000313" key="11">
    <source>
        <dbReference type="Proteomes" id="UP001500190"/>
    </source>
</evidence>
<protein>
    <submittedName>
        <fullName evidence="10">ABC transporter permease</fullName>
    </submittedName>
</protein>
<evidence type="ECO:0000256" key="2">
    <source>
        <dbReference type="ARBA" id="ARBA00022475"/>
    </source>
</evidence>
<comment type="subcellular location">
    <subcellularLocation>
        <location evidence="1">Cell membrane</location>
        <topology evidence="1">Multi-pass membrane protein</topology>
    </subcellularLocation>
</comment>
<dbReference type="InterPro" id="IPR038766">
    <property type="entry name" value="Membrane_comp_ABC_pdt"/>
</dbReference>
<feature type="transmembrane region" description="Helical" evidence="7">
    <location>
        <begin position="772"/>
        <end position="796"/>
    </location>
</feature>
<feature type="transmembrane region" description="Helical" evidence="7">
    <location>
        <begin position="341"/>
        <end position="361"/>
    </location>
</feature>
<feature type="domain" description="MacB-like periplasmic core" evidence="9">
    <location>
        <begin position="17"/>
        <end position="214"/>
    </location>
</feature>
<evidence type="ECO:0000313" key="10">
    <source>
        <dbReference type="EMBL" id="GAA1581420.1"/>
    </source>
</evidence>
<feature type="transmembrane region" description="Helical" evidence="7">
    <location>
        <begin position="251"/>
        <end position="271"/>
    </location>
</feature>
<feature type="transmembrane region" description="Helical" evidence="7">
    <location>
        <begin position="16"/>
        <end position="37"/>
    </location>
</feature>
<reference evidence="10 11" key="1">
    <citation type="journal article" date="2019" name="Int. J. Syst. Evol. Microbiol.">
        <title>The Global Catalogue of Microorganisms (GCM) 10K type strain sequencing project: providing services to taxonomists for standard genome sequencing and annotation.</title>
        <authorList>
            <consortium name="The Broad Institute Genomics Platform"/>
            <consortium name="The Broad Institute Genome Sequencing Center for Infectious Disease"/>
            <person name="Wu L."/>
            <person name="Ma J."/>
        </authorList>
    </citation>
    <scope>NUCLEOTIDE SEQUENCE [LARGE SCALE GENOMIC DNA]</scope>
    <source>
        <strain evidence="10 11">JCM 14304</strain>
    </source>
</reference>
<evidence type="ECO:0000256" key="1">
    <source>
        <dbReference type="ARBA" id="ARBA00004651"/>
    </source>
</evidence>
<dbReference type="Proteomes" id="UP001500190">
    <property type="component" value="Unassembled WGS sequence"/>
</dbReference>
<evidence type="ECO:0000256" key="7">
    <source>
        <dbReference type="SAM" id="Phobius"/>
    </source>
</evidence>
<proteinExistence type="inferred from homology"/>
<evidence type="ECO:0000256" key="4">
    <source>
        <dbReference type="ARBA" id="ARBA00022989"/>
    </source>
</evidence>